<feature type="domain" description="U1-type" evidence="2">
    <location>
        <begin position="211"/>
        <end position="242"/>
    </location>
</feature>
<dbReference type="SUPFAM" id="SSF57667">
    <property type="entry name" value="beta-beta-alpha zinc fingers"/>
    <property type="match status" value="4"/>
</dbReference>
<dbReference type="Proteomes" id="UP001152799">
    <property type="component" value="Chromosome 8"/>
</dbReference>
<dbReference type="InterPro" id="IPR052644">
    <property type="entry name" value="ZMAT3"/>
</dbReference>
<evidence type="ECO:0000259" key="2">
    <source>
        <dbReference type="SMART" id="SM00451"/>
    </source>
</evidence>
<dbReference type="EMBL" id="OU892284">
    <property type="protein sequence ID" value="CAG9772778.1"/>
    <property type="molecule type" value="Genomic_DNA"/>
</dbReference>
<dbReference type="AlphaFoldDB" id="A0A9N9MWA9"/>
<feature type="domain" description="U1-type" evidence="2">
    <location>
        <begin position="396"/>
        <end position="430"/>
    </location>
</feature>
<sequence length="431" mass="48045">MQATEDGEFFSEKKLNFKIPRKRANSTTDESSIHHNQSALANLYYNYPYQSTGSYQFYPDSYGNVPGQGYGNSVVYNGQVQVPSSSGYTHPTPPGVDDTALKIFDTLTEIKEKPKTYRENIFQQTVPDLLDDSLPKELKAQFQPLFCKLCAIKLSSNQTAKTHYKSKNHEKKVRKWLVDWSATTGAPLPARALPSPSAKKDKSAEQNPAWFHCDLCDLDLTGQLHAESHYMGKNHQKAMLGHKAPAGSGYFNAEGKWVRTKGQKSKNYDFEQGEDNFGAAFKTPKPVTESTTSPEPIIGPVPLSIFPAPSEPPAKKKKVEVVGQFHCDICKINATNQEQLNTHYKGKNHAKKLKSLGMDAYTVLRMSTEAATSLSIPPPPVEPEPYIDLAVHRTPSGDYYCASCNSTSNSELQFMQHMKSKNHMKKASQQK</sequence>
<dbReference type="InterPro" id="IPR036236">
    <property type="entry name" value="Znf_C2H2_sf"/>
</dbReference>
<dbReference type="SMART" id="SM00451">
    <property type="entry name" value="ZnF_U1"/>
    <property type="match status" value="4"/>
</dbReference>
<dbReference type="Gene3D" id="3.30.160.60">
    <property type="entry name" value="Classic Zinc Finger"/>
    <property type="match status" value="4"/>
</dbReference>
<evidence type="ECO:0000313" key="4">
    <source>
        <dbReference type="Proteomes" id="UP001152799"/>
    </source>
</evidence>
<dbReference type="PANTHER" id="PTHR46786">
    <property type="entry name" value="ZINC FINGER MATRIN-TYPE PROTEIN 3"/>
    <property type="match status" value="1"/>
</dbReference>
<feature type="domain" description="U1-type" evidence="2">
    <location>
        <begin position="322"/>
        <end position="356"/>
    </location>
</feature>
<evidence type="ECO:0008006" key="5">
    <source>
        <dbReference type="Google" id="ProtNLM"/>
    </source>
</evidence>
<dbReference type="GO" id="GO:0003676">
    <property type="term" value="F:nucleic acid binding"/>
    <property type="evidence" value="ECO:0007669"/>
    <property type="project" value="InterPro"/>
</dbReference>
<feature type="domain" description="C2H2-type" evidence="1">
    <location>
        <begin position="325"/>
        <end position="349"/>
    </location>
</feature>
<feature type="domain" description="C2H2-type" evidence="1">
    <location>
        <begin position="145"/>
        <end position="169"/>
    </location>
</feature>
<evidence type="ECO:0000313" key="3">
    <source>
        <dbReference type="EMBL" id="CAG9772778.1"/>
    </source>
</evidence>
<dbReference type="InterPro" id="IPR013087">
    <property type="entry name" value="Znf_C2H2_type"/>
</dbReference>
<accession>A0A9N9MWA9</accession>
<dbReference type="InterPro" id="IPR003604">
    <property type="entry name" value="Matrin/U1-like-C_Znf_C2H2"/>
</dbReference>
<dbReference type="GO" id="GO:0008270">
    <property type="term" value="F:zinc ion binding"/>
    <property type="evidence" value="ECO:0007669"/>
    <property type="project" value="InterPro"/>
</dbReference>
<dbReference type="Pfam" id="PF12874">
    <property type="entry name" value="zf-met"/>
    <property type="match status" value="4"/>
</dbReference>
<organism evidence="3 4">
    <name type="scientific">Ceutorhynchus assimilis</name>
    <name type="common">cabbage seed weevil</name>
    <dbReference type="NCBI Taxonomy" id="467358"/>
    <lineage>
        <taxon>Eukaryota</taxon>
        <taxon>Metazoa</taxon>
        <taxon>Ecdysozoa</taxon>
        <taxon>Arthropoda</taxon>
        <taxon>Hexapoda</taxon>
        <taxon>Insecta</taxon>
        <taxon>Pterygota</taxon>
        <taxon>Neoptera</taxon>
        <taxon>Endopterygota</taxon>
        <taxon>Coleoptera</taxon>
        <taxon>Polyphaga</taxon>
        <taxon>Cucujiformia</taxon>
        <taxon>Curculionidae</taxon>
        <taxon>Ceutorhynchinae</taxon>
        <taxon>Ceutorhynchus</taxon>
    </lineage>
</organism>
<dbReference type="SMART" id="SM00355">
    <property type="entry name" value="ZnF_C2H2"/>
    <property type="match status" value="4"/>
</dbReference>
<dbReference type="PANTHER" id="PTHR46786:SF1">
    <property type="entry name" value="ZINC FINGER MATRIN-TYPE PROTEIN 3"/>
    <property type="match status" value="1"/>
</dbReference>
<feature type="domain" description="C2H2-type" evidence="1">
    <location>
        <begin position="399"/>
        <end position="423"/>
    </location>
</feature>
<keyword evidence="4" id="KW-1185">Reference proteome</keyword>
<feature type="domain" description="C2H2-type" evidence="1">
    <location>
        <begin position="211"/>
        <end position="235"/>
    </location>
</feature>
<name>A0A9N9MWA9_9CUCU</name>
<protein>
    <recommendedName>
        <fullName evidence="5">Zinc finger matrin-type protein 3</fullName>
    </recommendedName>
</protein>
<gene>
    <name evidence="3" type="ORF">CEUTPL_LOCUS13181</name>
</gene>
<proteinExistence type="predicted"/>
<feature type="domain" description="U1-type" evidence="2">
    <location>
        <begin position="142"/>
        <end position="176"/>
    </location>
</feature>
<dbReference type="OrthoDB" id="434647at2759"/>
<evidence type="ECO:0000259" key="1">
    <source>
        <dbReference type="SMART" id="SM00355"/>
    </source>
</evidence>
<reference evidence="3" key="1">
    <citation type="submission" date="2022-01" db="EMBL/GenBank/DDBJ databases">
        <authorList>
            <person name="King R."/>
        </authorList>
    </citation>
    <scope>NUCLEOTIDE SEQUENCE</scope>
</reference>